<feature type="transmembrane region" description="Helical" evidence="7">
    <location>
        <begin position="163"/>
        <end position="182"/>
    </location>
</feature>
<dbReference type="AlphaFoldDB" id="T1BZB9"/>
<protein>
    <submittedName>
        <fullName evidence="9">Hydrogenase membrane subunit</fullName>
    </submittedName>
</protein>
<dbReference type="GO" id="GO:0016491">
    <property type="term" value="F:oxidoreductase activity"/>
    <property type="evidence" value="ECO:0007669"/>
    <property type="project" value="UniProtKB-KW"/>
</dbReference>
<evidence type="ECO:0000259" key="8">
    <source>
        <dbReference type="Pfam" id="PF00361"/>
    </source>
</evidence>
<dbReference type="PANTHER" id="PTHR42682">
    <property type="entry name" value="HYDROGENASE-4 COMPONENT F"/>
    <property type="match status" value="1"/>
</dbReference>
<evidence type="ECO:0000256" key="1">
    <source>
        <dbReference type="ARBA" id="ARBA00004651"/>
    </source>
</evidence>
<evidence type="ECO:0000256" key="4">
    <source>
        <dbReference type="ARBA" id="ARBA00022989"/>
    </source>
</evidence>
<feature type="domain" description="NADH:quinone oxidoreductase/Mrp antiporter transmembrane" evidence="8">
    <location>
        <begin position="1"/>
        <end position="192"/>
    </location>
</feature>
<organism evidence="9">
    <name type="scientific">mine drainage metagenome</name>
    <dbReference type="NCBI Taxonomy" id="410659"/>
    <lineage>
        <taxon>unclassified sequences</taxon>
        <taxon>metagenomes</taxon>
        <taxon>ecological metagenomes</taxon>
    </lineage>
</organism>
<gene>
    <name evidence="9" type="ORF">B1B_08257</name>
</gene>
<dbReference type="Pfam" id="PF00361">
    <property type="entry name" value="Proton_antipo_M"/>
    <property type="match status" value="1"/>
</dbReference>
<feature type="transmembrane region" description="Helical" evidence="7">
    <location>
        <begin position="87"/>
        <end position="109"/>
    </location>
</feature>
<feature type="transmembrane region" description="Helical" evidence="7">
    <location>
        <begin position="121"/>
        <end position="142"/>
    </location>
</feature>
<sequence>MLIGFGAKLGLLPFYEWFAGAYASGSGASASLMSGIVLNAAWFALARALLVWLPPDELLGIITLAVAAFSAILAVLYALQADDWRQLLGLSSAENAAIATLLLGAALIFRSAGLADLSMLAWLVGLLHLAGHSLSKGALLLGADGAYRARGTYRLQQSGLLRASLWTYGMGIVFAGMSLAGMPPQAGFVSELV</sequence>
<keyword evidence="3 7" id="KW-0812">Transmembrane</keyword>
<reference evidence="9" key="1">
    <citation type="submission" date="2013-08" db="EMBL/GenBank/DDBJ databases">
        <authorList>
            <person name="Mendez C."/>
            <person name="Richter M."/>
            <person name="Ferrer M."/>
            <person name="Sanchez J."/>
        </authorList>
    </citation>
    <scope>NUCLEOTIDE SEQUENCE</scope>
</reference>
<comment type="subcellular location">
    <subcellularLocation>
        <location evidence="1">Cell membrane</location>
        <topology evidence="1">Multi-pass membrane protein</topology>
    </subcellularLocation>
</comment>
<evidence type="ECO:0000256" key="7">
    <source>
        <dbReference type="SAM" id="Phobius"/>
    </source>
</evidence>
<feature type="non-terminal residue" evidence="9">
    <location>
        <position position="193"/>
    </location>
</feature>
<dbReference type="InterPro" id="IPR001750">
    <property type="entry name" value="ND/Mrp_TM"/>
</dbReference>
<reference evidence="9" key="2">
    <citation type="journal article" date="2014" name="ISME J.">
        <title>Microbial stratification in low pH oxic and suboxic macroscopic growths along an acid mine drainage.</title>
        <authorList>
            <person name="Mendez-Garcia C."/>
            <person name="Mesa V."/>
            <person name="Sprenger R.R."/>
            <person name="Richter M."/>
            <person name="Diez M.S."/>
            <person name="Solano J."/>
            <person name="Bargiela R."/>
            <person name="Golyshina O.V."/>
            <person name="Manteca A."/>
            <person name="Ramos J.L."/>
            <person name="Gallego J.R."/>
            <person name="Llorente I."/>
            <person name="Martins Dos Santos V.A."/>
            <person name="Jensen O.N."/>
            <person name="Pelaez A.I."/>
            <person name="Sanchez J."/>
            <person name="Ferrer M."/>
        </authorList>
    </citation>
    <scope>NUCLEOTIDE SEQUENCE</scope>
</reference>
<dbReference type="EMBL" id="AUZY01005373">
    <property type="protein sequence ID" value="EQD59310.1"/>
    <property type="molecule type" value="Genomic_DNA"/>
</dbReference>
<comment type="caution">
    <text evidence="9">The sequence shown here is derived from an EMBL/GenBank/DDBJ whole genome shotgun (WGS) entry which is preliminary data.</text>
</comment>
<keyword evidence="6 7" id="KW-0472">Membrane</keyword>
<feature type="transmembrane region" description="Helical" evidence="7">
    <location>
        <begin position="32"/>
        <end position="52"/>
    </location>
</feature>
<dbReference type="InterPro" id="IPR052175">
    <property type="entry name" value="ComplexI-like_HydComp"/>
</dbReference>
<keyword evidence="4 7" id="KW-1133">Transmembrane helix</keyword>
<evidence type="ECO:0000256" key="2">
    <source>
        <dbReference type="ARBA" id="ARBA00022475"/>
    </source>
</evidence>
<feature type="transmembrane region" description="Helical" evidence="7">
    <location>
        <begin position="58"/>
        <end position="80"/>
    </location>
</feature>
<proteinExistence type="predicted"/>
<keyword evidence="2" id="KW-1003">Cell membrane</keyword>
<name>T1BZB9_9ZZZZ</name>
<evidence type="ECO:0000256" key="3">
    <source>
        <dbReference type="ARBA" id="ARBA00022692"/>
    </source>
</evidence>
<evidence type="ECO:0000256" key="6">
    <source>
        <dbReference type="ARBA" id="ARBA00023136"/>
    </source>
</evidence>
<dbReference type="GO" id="GO:0005886">
    <property type="term" value="C:plasma membrane"/>
    <property type="evidence" value="ECO:0007669"/>
    <property type="project" value="UniProtKB-SubCell"/>
</dbReference>
<keyword evidence="5" id="KW-0560">Oxidoreductase</keyword>
<accession>T1BZB9</accession>
<evidence type="ECO:0000256" key="5">
    <source>
        <dbReference type="ARBA" id="ARBA00023002"/>
    </source>
</evidence>
<dbReference type="PANTHER" id="PTHR42682:SF4">
    <property type="entry name" value="NADH-UBIQUINONE_PLASTOQUINONE"/>
    <property type="match status" value="1"/>
</dbReference>
<evidence type="ECO:0000313" key="9">
    <source>
        <dbReference type="EMBL" id="EQD59310.1"/>
    </source>
</evidence>